<evidence type="ECO:0000313" key="9">
    <source>
        <dbReference type="Proteomes" id="UP000236023"/>
    </source>
</evidence>
<dbReference type="GO" id="GO:0050660">
    <property type="term" value="F:flavin adenine dinucleotide binding"/>
    <property type="evidence" value="ECO:0007669"/>
    <property type="project" value="InterPro"/>
</dbReference>
<proteinExistence type="inferred from homology"/>
<dbReference type="InterPro" id="IPR046373">
    <property type="entry name" value="Acyl-CoA_Oxase/DH_mid-dom_sf"/>
</dbReference>
<dbReference type="InterPro" id="IPR037069">
    <property type="entry name" value="AcylCoA_DH/ox_N_sf"/>
</dbReference>
<dbReference type="Pfam" id="PF02770">
    <property type="entry name" value="Acyl-CoA_dh_M"/>
    <property type="match status" value="1"/>
</dbReference>
<organism evidence="8 9">
    <name type="scientific">Stutzerimonas stutzeri</name>
    <name type="common">Pseudomonas stutzeri</name>
    <dbReference type="NCBI Taxonomy" id="316"/>
    <lineage>
        <taxon>Bacteria</taxon>
        <taxon>Pseudomonadati</taxon>
        <taxon>Pseudomonadota</taxon>
        <taxon>Gammaproteobacteria</taxon>
        <taxon>Pseudomonadales</taxon>
        <taxon>Pseudomonadaceae</taxon>
        <taxon>Stutzerimonas</taxon>
    </lineage>
</organism>
<dbReference type="InterPro" id="IPR036250">
    <property type="entry name" value="AcylCo_DH-like_C"/>
</dbReference>
<comment type="caution">
    <text evidence="8">The sequence shown here is derived from an EMBL/GenBank/DDBJ whole genome shotgun (WGS) entry which is preliminary data.</text>
</comment>
<dbReference type="Pfam" id="PF00441">
    <property type="entry name" value="Acyl-CoA_dh_1"/>
    <property type="match status" value="1"/>
</dbReference>
<keyword evidence="4 5" id="KW-0274">FAD</keyword>
<evidence type="ECO:0000256" key="2">
    <source>
        <dbReference type="ARBA" id="ARBA00009347"/>
    </source>
</evidence>
<comment type="similarity">
    <text evidence="2 5">Belongs to the acyl-CoA dehydrogenase family.</text>
</comment>
<accession>A0A2N8SX77</accession>
<dbReference type="PANTHER" id="PTHR43884">
    <property type="entry name" value="ACYL-COA DEHYDROGENASE"/>
    <property type="match status" value="1"/>
</dbReference>
<dbReference type="InterPro" id="IPR009100">
    <property type="entry name" value="AcylCoA_DH/oxidase_NM_dom_sf"/>
</dbReference>
<dbReference type="InterPro" id="IPR006089">
    <property type="entry name" value="Acyl-CoA_DH_CS"/>
</dbReference>
<gene>
    <name evidence="8" type="ORF">CXK94_18065</name>
</gene>
<keyword evidence="3 5" id="KW-0285">Flavoprotein</keyword>
<dbReference type="Gene3D" id="2.40.110.10">
    <property type="entry name" value="Butyryl-CoA Dehydrogenase, subunit A, domain 2"/>
    <property type="match status" value="1"/>
</dbReference>
<dbReference type="SUPFAM" id="SSF47203">
    <property type="entry name" value="Acyl-CoA dehydrogenase C-terminal domain-like"/>
    <property type="match status" value="1"/>
</dbReference>
<sequence>MHHSNLPVQQWPAEPKVQFGPWACEAALDEESEAFRQSLRQFASKVMRPIGQELDKLSADQVAAKGSRLYEFFTEYDKLGISLELLSSLSDEQRAVMFPLLFEELGWGDAGLAISAAVRMLPLYMAAKMGNQFLLKEYSEQLIGCWGITEPDHGTDSLDVSQQLFHAQGRYGRPNCVARISDGHIIINGQKSAWVSNGCIAELCVLYCAAETANGPDPQRGFCVVVPTNLPGVSRGKPLEKLGQRALPQGELYFDNVKVSLDHLLAGPDDFKRAVYAIHTDANLLMAATFTGVARSAYDHALAYAHERKQGGQPIIRHQDVARRLFHMLRKVETAHALTRRVARFNALEPVPALQAAMLAKVTATEHAFEVASDAIQMFGGNGLTREYPVEKIFRDARASMIEDGCNQILAIKGGYNLTNLEWL</sequence>
<dbReference type="Proteomes" id="UP000236023">
    <property type="component" value="Unassembled WGS sequence"/>
</dbReference>
<dbReference type="RefSeq" id="WP_102895343.1">
    <property type="nucleotide sequence ID" value="NZ_JAMOHU010000016.1"/>
</dbReference>
<name>A0A2N8SX77_STUST</name>
<keyword evidence="5" id="KW-0560">Oxidoreductase</keyword>
<evidence type="ECO:0000256" key="5">
    <source>
        <dbReference type="RuleBase" id="RU362125"/>
    </source>
</evidence>
<comment type="cofactor">
    <cofactor evidence="1 5">
        <name>FAD</name>
        <dbReference type="ChEBI" id="CHEBI:57692"/>
    </cofactor>
</comment>
<feature type="domain" description="Acyl-CoA oxidase/dehydrogenase middle" evidence="7">
    <location>
        <begin position="145"/>
        <end position="257"/>
    </location>
</feature>
<protein>
    <submittedName>
        <fullName evidence="8">Acyl-CoA dehydrogenase</fullName>
    </submittedName>
</protein>
<dbReference type="AlphaFoldDB" id="A0A2N8SX77"/>
<dbReference type="EMBL" id="POUT01000011">
    <property type="protein sequence ID" value="PNG07094.1"/>
    <property type="molecule type" value="Genomic_DNA"/>
</dbReference>
<dbReference type="Gene3D" id="1.10.540.10">
    <property type="entry name" value="Acyl-CoA dehydrogenase/oxidase, N-terminal domain"/>
    <property type="match status" value="1"/>
</dbReference>
<dbReference type="PROSITE" id="PS00073">
    <property type="entry name" value="ACYL_COA_DH_2"/>
    <property type="match status" value="1"/>
</dbReference>
<evidence type="ECO:0000256" key="1">
    <source>
        <dbReference type="ARBA" id="ARBA00001974"/>
    </source>
</evidence>
<dbReference type="Gene3D" id="1.20.140.10">
    <property type="entry name" value="Butyryl-CoA Dehydrogenase, subunit A, domain 3"/>
    <property type="match status" value="1"/>
</dbReference>
<dbReference type="SUPFAM" id="SSF56645">
    <property type="entry name" value="Acyl-CoA dehydrogenase NM domain-like"/>
    <property type="match status" value="1"/>
</dbReference>
<feature type="domain" description="Acyl-CoA dehydrogenase/oxidase C-terminal" evidence="6">
    <location>
        <begin position="284"/>
        <end position="410"/>
    </location>
</feature>
<dbReference type="PANTHER" id="PTHR43884:SF12">
    <property type="entry name" value="ISOVALERYL-COA DEHYDROGENASE, MITOCHONDRIAL-RELATED"/>
    <property type="match status" value="1"/>
</dbReference>
<dbReference type="GO" id="GO:0003995">
    <property type="term" value="F:acyl-CoA dehydrogenase activity"/>
    <property type="evidence" value="ECO:0007669"/>
    <property type="project" value="InterPro"/>
</dbReference>
<evidence type="ECO:0000259" key="6">
    <source>
        <dbReference type="Pfam" id="PF00441"/>
    </source>
</evidence>
<reference evidence="8 9" key="1">
    <citation type="submission" date="2018-01" db="EMBL/GenBank/DDBJ databases">
        <title>Denitrification phenotypes of diverse strains of Pseudomonas stutzeri.</title>
        <authorList>
            <person name="Milligan D.A."/>
            <person name="Bergaust L."/>
            <person name="Bakken L.R."/>
            <person name="Frostegard A."/>
        </authorList>
    </citation>
    <scope>NUCLEOTIDE SEQUENCE [LARGE SCALE GENOMIC DNA]</scope>
    <source>
        <strain evidence="8 9">24a75</strain>
    </source>
</reference>
<evidence type="ECO:0000259" key="7">
    <source>
        <dbReference type="Pfam" id="PF02770"/>
    </source>
</evidence>
<dbReference type="InterPro" id="IPR009075">
    <property type="entry name" value="AcylCo_DH/oxidase_C"/>
</dbReference>
<dbReference type="InterPro" id="IPR006091">
    <property type="entry name" value="Acyl-CoA_Oxase/DH_mid-dom"/>
</dbReference>
<evidence type="ECO:0000313" key="8">
    <source>
        <dbReference type="EMBL" id="PNG07094.1"/>
    </source>
</evidence>
<dbReference type="CDD" id="cd00567">
    <property type="entry name" value="ACAD"/>
    <property type="match status" value="1"/>
</dbReference>
<evidence type="ECO:0000256" key="4">
    <source>
        <dbReference type="ARBA" id="ARBA00022827"/>
    </source>
</evidence>
<evidence type="ECO:0000256" key="3">
    <source>
        <dbReference type="ARBA" id="ARBA00022630"/>
    </source>
</evidence>